<reference evidence="1" key="1">
    <citation type="submission" date="2022-11" db="EMBL/GenBank/DDBJ databases">
        <title>Lacinutrix neustonica HL-RS19T sp. nov., isolated from the surface microlayer sample of brackish Lake Shihwa.</title>
        <authorList>
            <person name="Choi J.Y."/>
            <person name="Hwang C.Y."/>
        </authorList>
    </citation>
    <scope>NUCLEOTIDE SEQUENCE</scope>
    <source>
        <strain evidence="1">HL-RS19</strain>
    </source>
</reference>
<dbReference type="EMBL" id="CP113088">
    <property type="protein sequence ID" value="WAC01435.1"/>
    <property type="molecule type" value="Genomic_DNA"/>
</dbReference>
<dbReference type="AlphaFoldDB" id="A0A9E8MUZ2"/>
<dbReference type="RefSeq" id="WP_267676048.1">
    <property type="nucleotide sequence ID" value="NZ_CP113088.1"/>
</dbReference>
<evidence type="ECO:0000313" key="1">
    <source>
        <dbReference type="EMBL" id="WAC01435.1"/>
    </source>
</evidence>
<proteinExistence type="predicted"/>
<evidence type="ECO:0000313" key="2">
    <source>
        <dbReference type="Proteomes" id="UP001164705"/>
    </source>
</evidence>
<accession>A0A9E8MUZ2</accession>
<protein>
    <submittedName>
        <fullName evidence="1">Uncharacterized protein</fullName>
    </submittedName>
</protein>
<gene>
    <name evidence="1" type="ORF">N7U66_15550</name>
</gene>
<organism evidence="1 2">
    <name type="scientific">Lacinutrix neustonica</name>
    <dbReference type="NCBI Taxonomy" id="2980107"/>
    <lineage>
        <taxon>Bacteria</taxon>
        <taxon>Pseudomonadati</taxon>
        <taxon>Bacteroidota</taxon>
        <taxon>Flavobacteriia</taxon>
        <taxon>Flavobacteriales</taxon>
        <taxon>Flavobacteriaceae</taxon>
        <taxon>Lacinutrix</taxon>
    </lineage>
</organism>
<dbReference type="KEGG" id="lnu:N7U66_15550"/>
<name>A0A9E8MUZ2_9FLAO</name>
<sequence>MWLQSPILKENWKALSFNYSKDTGEMVDRLILESDKFTQKRIKKGTLTNQDYDDISANFKVIFR</sequence>
<keyword evidence="2" id="KW-1185">Reference proteome</keyword>
<dbReference type="Proteomes" id="UP001164705">
    <property type="component" value="Chromosome"/>
</dbReference>